<evidence type="ECO:0000313" key="3">
    <source>
        <dbReference type="Proteomes" id="UP000562395"/>
    </source>
</evidence>
<dbReference type="EMBL" id="JACICY010000001">
    <property type="protein sequence ID" value="MBB3859371.1"/>
    <property type="molecule type" value="Genomic_DNA"/>
</dbReference>
<organism evidence="2 3">
    <name type="scientific">Novosphingobium hassiacum</name>
    <dbReference type="NCBI Taxonomy" id="173676"/>
    <lineage>
        <taxon>Bacteria</taxon>
        <taxon>Pseudomonadati</taxon>
        <taxon>Pseudomonadota</taxon>
        <taxon>Alphaproteobacteria</taxon>
        <taxon>Sphingomonadales</taxon>
        <taxon>Sphingomonadaceae</taxon>
        <taxon>Novosphingobium</taxon>
    </lineage>
</organism>
<evidence type="ECO:0000256" key="1">
    <source>
        <dbReference type="SAM" id="Phobius"/>
    </source>
</evidence>
<feature type="transmembrane region" description="Helical" evidence="1">
    <location>
        <begin position="68"/>
        <end position="88"/>
    </location>
</feature>
<reference evidence="2 3" key="1">
    <citation type="submission" date="2020-08" db="EMBL/GenBank/DDBJ databases">
        <title>Genomic Encyclopedia of Type Strains, Phase IV (KMG-IV): sequencing the most valuable type-strain genomes for metagenomic binning, comparative biology and taxonomic classification.</title>
        <authorList>
            <person name="Goeker M."/>
        </authorList>
    </citation>
    <scope>NUCLEOTIDE SEQUENCE [LARGE SCALE GENOMIC DNA]</scope>
    <source>
        <strain evidence="2 3">DSM 14552</strain>
    </source>
</reference>
<proteinExistence type="predicted"/>
<sequence length="167" mass="18395">MSLETTLQQIYDLPISASIRENVNAFPLIESLHVLAITLVFGTILIVDLRLVGFASHRRSADKLIRELLPYTWVAFVLAVITGALLFSSNAPAYANNPEFQLKLLAIAAAGLNMAIFHTTAHRRIADWDLDLPPPAAARISGFLSLGLWTLVIVLGRWIGFTLDVLF</sequence>
<dbReference type="RefSeq" id="WP_183611627.1">
    <property type="nucleotide sequence ID" value="NZ_JACICY010000001.1"/>
</dbReference>
<feature type="transmembrane region" description="Helical" evidence="1">
    <location>
        <begin position="140"/>
        <end position="159"/>
    </location>
</feature>
<gene>
    <name evidence="2" type="ORF">GGQ88_000611</name>
</gene>
<protein>
    <recommendedName>
        <fullName evidence="4">DUF2214 family protein</fullName>
    </recommendedName>
</protein>
<feature type="transmembrane region" description="Helical" evidence="1">
    <location>
        <begin position="100"/>
        <end position="119"/>
    </location>
</feature>
<evidence type="ECO:0000313" key="2">
    <source>
        <dbReference type="EMBL" id="MBB3859371.1"/>
    </source>
</evidence>
<comment type="caution">
    <text evidence="2">The sequence shown here is derived from an EMBL/GenBank/DDBJ whole genome shotgun (WGS) entry which is preliminary data.</text>
</comment>
<keyword evidence="1" id="KW-0812">Transmembrane</keyword>
<feature type="transmembrane region" description="Helical" evidence="1">
    <location>
        <begin position="32"/>
        <end position="56"/>
    </location>
</feature>
<keyword evidence="1" id="KW-1133">Transmembrane helix</keyword>
<keyword evidence="3" id="KW-1185">Reference proteome</keyword>
<dbReference type="AlphaFoldDB" id="A0A7W5ZSX4"/>
<dbReference type="Proteomes" id="UP000562395">
    <property type="component" value="Unassembled WGS sequence"/>
</dbReference>
<keyword evidence="1" id="KW-0472">Membrane</keyword>
<evidence type="ECO:0008006" key="4">
    <source>
        <dbReference type="Google" id="ProtNLM"/>
    </source>
</evidence>
<accession>A0A7W5ZSX4</accession>
<name>A0A7W5ZSX4_9SPHN</name>